<evidence type="ECO:0000256" key="3">
    <source>
        <dbReference type="ARBA" id="ARBA00022679"/>
    </source>
</evidence>
<evidence type="ECO:0000256" key="4">
    <source>
        <dbReference type="ARBA" id="ARBA00022695"/>
    </source>
</evidence>
<dbReference type="InterPro" id="IPR007046">
    <property type="entry name" value="RNA_pol_sigma_54_core-bd"/>
</dbReference>
<keyword evidence="6 9" id="KW-0731">Sigma factor</keyword>
<dbReference type="NCBIfam" id="TIGR02395">
    <property type="entry name" value="rpoN_sigma"/>
    <property type="match status" value="1"/>
</dbReference>
<dbReference type="PIRSF" id="PIRSF000774">
    <property type="entry name" value="RpoN"/>
    <property type="match status" value="1"/>
</dbReference>
<dbReference type="PROSITE" id="PS50044">
    <property type="entry name" value="SIGMA54_3"/>
    <property type="match status" value="1"/>
</dbReference>
<reference evidence="13 14" key="1">
    <citation type="submission" date="2020-07" db="EMBL/GenBank/DDBJ databases">
        <title>Stappia sp., F7233, whole genome shotgun sequencing project.</title>
        <authorList>
            <person name="Jiang S."/>
            <person name="Liu Z.W."/>
            <person name="Du Z.J."/>
        </authorList>
    </citation>
    <scope>NUCLEOTIDE SEQUENCE [LARGE SCALE GENOMIC DNA]</scope>
    <source>
        <strain evidence="13 14">F7233</strain>
    </source>
</reference>
<evidence type="ECO:0000256" key="2">
    <source>
        <dbReference type="ARBA" id="ARBA00022478"/>
    </source>
</evidence>
<dbReference type="InterPro" id="IPR007634">
    <property type="entry name" value="RNA_pol_sigma_54_DNA-bd"/>
</dbReference>
<keyword evidence="2 9" id="KW-0240">DNA-directed RNA polymerase</keyword>
<keyword evidence="5 9" id="KW-0805">Transcription regulation</keyword>
<dbReference type="GO" id="GO:0003677">
    <property type="term" value="F:DNA binding"/>
    <property type="evidence" value="ECO:0007669"/>
    <property type="project" value="UniProtKB-KW"/>
</dbReference>
<feature type="region of interest" description="Disordered" evidence="10">
    <location>
        <begin position="104"/>
        <end position="131"/>
    </location>
</feature>
<feature type="compositionally biased region" description="Basic and acidic residues" evidence="10">
    <location>
        <begin position="63"/>
        <end position="75"/>
    </location>
</feature>
<evidence type="ECO:0000256" key="5">
    <source>
        <dbReference type="ARBA" id="ARBA00023015"/>
    </source>
</evidence>
<dbReference type="PANTHER" id="PTHR32248:SF4">
    <property type="entry name" value="RNA POLYMERASE SIGMA-54 FACTOR"/>
    <property type="match status" value="1"/>
</dbReference>
<dbReference type="RefSeq" id="WP_182164007.1">
    <property type="nucleotide sequence ID" value="NZ_JACFXV010000044.1"/>
</dbReference>
<dbReference type="GO" id="GO:0001216">
    <property type="term" value="F:DNA-binding transcription activator activity"/>
    <property type="evidence" value="ECO:0007669"/>
    <property type="project" value="InterPro"/>
</dbReference>
<dbReference type="Pfam" id="PF04552">
    <property type="entry name" value="Sigma54_DBD"/>
    <property type="match status" value="1"/>
</dbReference>
<keyword evidence="4 9" id="KW-0548">Nucleotidyltransferase</keyword>
<feature type="region of interest" description="Disordered" evidence="10">
    <location>
        <begin position="491"/>
        <end position="511"/>
    </location>
</feature>
<dbReference type="PROSITE" id="PS00717">
    <property type="entry name" value="SIGMA54_1"/>
    <property type="match status" value="1"/>
</dbReference>
<feature type="domain" description="RNA polymerase sigma factor 54 DNA-binding" evidence="11">
    <location>
        <begin position="343"/>
        <end position="502"/>
    </location>
</feature>
<keyword evidence="3 9" id="KW-0808">Transferase</keyword>
<feature type="domain" description="RNA polymerase sigma factor 54 core-binding" evidence="12">
    <location>
        <begin position="141"/>
        <end position="328"/>
    </location>
</feature>
<feature type="region of interest" description="Disordered" evidence="10">
    <location>
        <begin position="46"/>
        <end position="80"/>
    </location>
</feature>
<comment type="caution">
    <text evidence="13">The sequence shown here is derived from an EMBL/GenBank/DDBJ whole genome shotgun (WGS) entry which is preliminary data.</text>
</comment>
<evidence type="ECO:0000256" key="7">
    <source>
        <dbReference type="ARBA" id="ARBA00023125"/>
    </source>
</evidence>
<proteinExistence type="inferred from homology"/>
<dbReference type="PRINTS" id="PR00045">
    <property type="entry name" value="SIGMA54FCT"/>
</dbReference>
<keyword evidence="7 9" id="KW-0238">DNA-binding</keyword>
<dbReference type="Pfam" id="PF04963">
    <property type="entry name" value="Sigma54_CBD"/>
    <property type="match status" value="1"/>
</dbReference>
<evidence type="ECO:0000256" key="8">
    <source>
        <dbReference type="ARBA" id="ARBA00023163"/>
    </source>
</evidence>
<dbReference type="Gene3D" id="1.10.10.1330">
    <property type="entry name" value="RNA polymerase sigma-54 factor, core-binding domain"/>
    <property type="match status" value="1"/>
</dbReference>
<dbReference type="NCBIfam" id="NF009118">
    <property type="entry name" value="PRK12469.1"/>
    <property type="match status" value="1"/>
</dbReference>
<dbReference type="GO" id="GO:0006352">
    <property type="term" value="P:DNA-templated transcription initiation"/>
    <property type="evidence" value="ECO:0007669"/>
    <property type="project" value="InterPro"/>
</dbReference>
<evidence type="ECO:0000259" key="12">
    <source>
        <dbReference type="Pfam" id="PF04963"/>
    </source>
</evidence>
<dbReference type="Pfam" id="PF00309">
    <property type="entry name" value="Sigma54_AID"/>
    <property type="match status" value="1"/>
</dbReference>
<dbReference type="Proteomes" id="UP000541109">
    <property type="component" value="Unassembled WGS sequence"/>
</dbReference>
<dbReference type="AlphaFoldDB" id="A0A839ACZ6"/>
<evidence type="ECO:0000313" key="14">
    <source>
        <dbReference type="Proteomes" id="UP000541109"/>
    </source>
</evidence>
<evidence type="ECO:0000256" key="1">
    <source>
        <dbReference type="ARBA" id="ARBA00008798"/>
    </source>
</evidence>
<evidence type="ECO:0000259" key="11">
    <source>
        <dbReference type="Pfam" id="PF04552"/>
    </source>
</evidence>
<accession>A0A839ACZ6</accession>
<dbReference type="PANTHER" id="PTHR32248">
    <property type="entry name" value="RNA POLYMERASE SIGMA-54 FACTOR"/>
    <property type="match status" value="1"/>
</dbReference>
<dbReference type="Gene3D" id="1.10.10.60">
    <property type="entry name" value="Homeodomain-like"/>
    <property type="match status" value="1"/>
</dbReference>
<dbReference type="InterPro" id="IPR038709">
    <property type="entry name" value="RpoN_core-bd_sf"/>
</dbReference>
<organism evidence="13 14">
    <name type="scientific">Stappia albiluteola</name>
    <dbReference type="NCBI Taxonomy" id="2758565"/>
    <lineage>
        <taxon>Bacteria</taxon>
        <taxon>Pseudomonadati</taxon>
        <taxon>Pseudomonadota</taxon>
        <taxon>Alphaproteobacteria</taxon>
        <taxon>Hyphomicrobiales</taxon>
        <taxon>Stappiaceae</taxon>
        <taxon>Stappia</taxon>
    </lineage>
</organism>
<protein>
    <recommendedName>
        <fullName evidence="9">RNA polymerase sigma-54 factor</fullName>
    </recommendedName>
</protein>
<dbReference type="GO" id="GO:0000428">
    <property type="term" value="C:DNA-directed RNA polymerase complex"/>
    <property type="evidence" value="ECO:0007669"/>
    <property type="project" value="UniProtKB-KW"/>
</dbReference>
<dbReference type="GO" id="GO:0016987">
    <property type="term" value="F:sigma factor activity"/>
    <property type="evidence" value="ECO:0007669"/>
    <property type="project" value="UniProtKB-KW"/>
</dbReference>
<dbReference type="InterPro" id="IPR000394">
    <property type="entry name" value="RNA_pol_sigma_54"/>
</dbReference>
<dbReference type="NCBIfam" id="NF004596">
    <property type="entry name" value="PRK05932.1-3"/>
    <property type="match status" value="1"/>
</dbReference>
<keyword evidence="8 9" id="KW-0804">Transcription</keyword>
<gene>
    <name evidence="13" type="primary">rpoN</name>
    <name evidence="13" type="ORF">H2509_07715</name>
</gene>
<evidence type="ECO:0000256" key="6">
    <source>
        <dbReference type="ARBA" id="ARBA00023082"/>
    </source>
</evidence>
<comment type="similarity">
    <text evidence="1 9">Belongs to the sigma-54 factor family.</text>
</comment>
<evidence type="ECO:0000256" key="10">
    <source>
        <dbReference type="SAM" id="MobiDB-lite"/>
    </source>
</evidence>
<sequence>MALSPKLEVRQSQSLVMTPQLMQAIKLLQMSNLDLTSYVETELERNPLLERSDPEAPVAEDAQAGHDDEGGKDAVDDNDWMQSSLEVRAEDIAARMDTDLGNVFPDEAASRTEPDPASLRTDSWQSGGSGGGGIAGEDYNLEAFVASQETLFEHLAEQLALAVHDPVDRVIGQHLIDSLDATGYLRADLDEIAERLGVSRHRLDAVLAILQTFEPTGVFATSLKECLALQLREKNRLDPAMAALLENMELLARHDYAALRRLCGIDDEDLADMVAELKALDPKPGSRFGSETIQPVVPDVFVQRAADGGWAIELNSDTLPKVLINQGYYARVSRTTRNETEKAYLTDCLQTANWLVKSLDQRARTILKVSSEIVRQQDAFLTHGIQYLRPLNLRTIADAIGMHESTISRVTSNKYMATPRGIFELKYFFTAAISSAEGGEAHSAEAVRHRIRQMIDAESPDDILSDDTIVKELKGEGIDIARRTVAKYRESMRISSSVQRRREKRAQAARS</sequence>
<evidence type="ECO:0000313" key="13">
    <source>
        <dbReference type="EMBL" id="MBA5777016.1"/>
    </source>
</evidence>
<name>A0A839ACZ6_9HYPH</name>
<dbReference type="PROSITE" id="PS00718">
    <property type="entry name" value="SIGMA54_2"/>
    <property type="match status" value="1"/>
</dbReference>
<keyword evidence="14" id="KW-1185">Reference proteome</keyword>
<comment type="function">
    <text evidence="9">Sigma factors are initiation factors that promote the attachment of RNA polymerase to specific initiation sites and are then released.</text>
</comment>
<evidence type="ECO:0000256" key="9">
    <source>
        <dbReference type="PIRNR" id="PIRNR000774"/>
    </source>
</evidence>
<dbReference type="GO" id="GO:0016779">
    <property type="term" value="F:nucleotidyltransferase activity"/>
    <property type="evidence" value="ECO:0007669"/>
    <property type="project" value="UniProtKB-KW"/>
</dbReference>
<dbReference type="EMBL" id="JACFXV010000044">
    <property type="protein sequence ID" value="MBA5777016.1"/>
    <property type="molecule type" value="Genomic_DNA"/>
</dbReference>